<evidence type="ECO:0000256" key="17">
    <source>
        <dbReference type="RuleBase" id="RU363123"/>
    </source>
</evidence>
<evidence type="ECO:0000256" key="10">
    <source>
        <dbReference type="ARBA" id="ARBA00023125"/>
    </source>
</evidence>
<accession>S6FWD1</accession>
<evidence type="ECO:0000256" key="14">
    <source>
        <dbReference type="ARBA" id="ARBA00023280"/>
    </source>
</evidence>
<feature type="zinc finger region" evidence="16">
    <location>
        <begin position="100"/>
        <end position="136"/>
    </location>
</feature>
<dbReference type="GO" id="GO:0008270">
    <property type="term" value="F:zinc ion binding"/>
    <property type="evidence" value="ECO:0007669"/>
    <property type="project" value="UniProtKB-KW"/>
</dbReference>
<evidence type="ECO:0000256" key="5">
    <source>
        <dbReference type="ARBA" id="ARBA00022632"/>
    </source>
</evidence>
<keyword evidence="9 16" id="KW-0805">Transcription regulation</keyword>
<comment type="subunit">
    <text evidence="16">Forms homodimers. Interacts with ubiquitin-protein ligase UBE3A/E6-AP; this interaction stimulates UBE3A ubiquitin activity. Interacts with host BAK1.</text>
</comment>
<dbReference type="InterPro" id="IPR038575">
    <property type="entry name" value="E6_sf"/>
</dbReference>
<reference evidence="18 19" key="1">
    <citation type="submission" date="2013-07" db="EMBL/GenBank/DDBJ databases">
        <title>Novel human papillomavirus causing verruca vulgaris.</title>
        <authorList>
            <person name="Kocjan B.J."/>
            <person name="Hosnjak L."/>
            <person name="Poljak M."/>
        </authorList>
    </citation>
    <scope>NUCLEOTIDE SEQUENCE [LARGE SCALE GENOMIC DNA]</scope>
    <source>
        <strain evidence="18">SIBX16</strain>
    </source>
</reference>
<dbReference type="SUPFAM" id="SSF161229">
    <property type="entry name" value="E6 C-terminal domain-like"/>
    <property type="match status" value="2"/>
</dbReference>
<evidence type="ECO:0000256" key="2">
    <source>
        <dbReference type="ARBA" id="ARBA00022518"/>
    </source>
</evidence>
<keyword evidence="3 16" id="KW-1048">Host nucleus</keyword>
<comment type="caution">
    <text evidence="16">Lacks conserved residue(s) required for the propagation of feature annotation.</text>
</comment>
<gene>
    <name evidence="16 18" type="primary">E6</name>
</gene>
<protein>
    <recommendedName>
        <fullName evidence="16 17">Protein E6</fullName>
    </recommendedName>
</protein>
<organism evidence="18 19">
    <name type="scientific">Human papillomavirus 179</name>
    <dbReference type="NCBI Taxonomy" id="1472342"/>
    <lineage>
        <taxon>Viruses</taxon>
        <taxon>Monodnaviria</taxon>
        <taxon>Shotokuvirae</taxon>
        <taxon>Cossaviricota</taxon>
        <taxon>Papovaviricetes</taxon>
        <taxon>Zurhausenvirales</taxon>
        <taxon>Papillomaviridae</taxon>
        <taxon>Firstpapillomavirinae</taxon>
        <taxon>Gammapapillomavirus</taxon>
        <taxon>Gammapapillomavirus 15</taxon>
    </lineage>
</organism>
<dbReference type="GO" id="GO:0039502">
    <property type="term" value="P:symbiont-mediated suppression of host type I interferon-mediated signaling pathway"/>
    <property type="evidence" value="ECO:0007669"/>
    <property type="project" value="UniProtKB-UniRule"/>
</dbReference>
<dbReference type="GO" id="GO:0052150">
    <property type="term" value="P:symbiont-mediated perturbation of host apoptosis"/>
    <property type="evidence" value="ECO:0007669"/>
    <property type="project" value="UniProtKB-KW"/>
</dbReference>
<dbReference type="GO" id="GO:0006351">
    <property type="term" value="P:DNA-templated transcription"/>
    <property type="evidence" value="ECO:0007669"/>
    <property type="project" value="UniProtKB-UniRule"/>
</dbReference>
<dbReference type="EMBL" id="HG421739">
    <property type="protein sequence ID" value="CDG41968.1"/>
    <property type="molecule type" value="Genomic_DNA"/>
</dbReference>
<evidence type="ECO:0000313" key="18">
    <source>
        <dbReference type="EMBL" id="CDG41968.1"/>
    </source>
</evidence>
<dbReference type="GO" id="GO:0006355">
    <property type="term" value="P:regulation of DNA-templated transcription"/>
    <property type="evidence" value="ECO:0007669"/>
    <property type="project" value="UniProtKB-UniRule"/>
</dbReference>
<dbReference type="GO" id="GO:0039648">
    <property type="term" value="P:symbiont-mediated perturbation of host ubiquitin-like protein modification"/>
    <property type="evidence" value="ECO:0007669"/>
    <property type="project" value="UniProtKB-UniRule"/>
</dbReference>
<keyword evidence="8 16" id="KW-0862">Zinc</keyword>
<keyword evidence="10 16" id="KW-0238">DNA-binding</keyword>
<comment type="similarity">
    <text evidence="1 16 17">Belongs to the papillomaviridae E6 protein family.</text>
</comment>
<evidence type="ECO:0000256" key="11">
    <source>
        <dbReference type="ARBA" id="ARBA00023159"/>
    </source>
</evidence>
<keyword evidence="5 16" id="KW-1090">Inhibition of host innate immune response by virus</keyword>
<dbReference type="OrthoDB" id="27353at10239"/>
<evidence type="ECO:0000313" key="19">
    <source>
        <dbReference type="Proteomes" id="UP000099010"/>
    </source>
</evidence>
<proteinExistence type="inferred from homology"/>
<evidence type="ECO:0000256" key="9">
    <source>
        <dbReference type="ARBA" id="ARBA00023015"/>
    </source>
</evidence>
<keyword evidence="7 16" id="KW-0863">Zinc-finger</keyword>
<keyword evidence="14 16" id="KW-0899">Viral immunoevasion</keyword>
<evidence type="ECO:0000256" key="13">
    <source>
        <dbReference type="ARBA" id="ARBA00023200"/>
    </source>
</evidence>
<comment type="subcellular location">
    <subcellularLocation>
        <location evidence="16 17">Host cytoplasm</location>
    </subcellularLocation>
    <subcellularLocation>
        <location evidence="16 17">Host nucleus</location>
    </subcellularLocation>
</comment>
<comment type="function">
    <text evidence="16">Plays a major role in the induction and maintenance of cellular transformation. E6 associates with host UBE3A/E6-AP ubiquitin-protein ligase and modulates its activity. Protects host keratinocytes from apoptosis by mediating the degradation of host BAK1. May also inhibit host immune response.</text>
</comment>
<evidence type="ECO:0000256" key="6">
    <source>
        <dbReference type="ARBA" id="ARBA00022723"/>
    </source>
</evidence>
<feature type="zinc finger region" evidence="16">
    <location>
        <begin position="27"/>
        <end position="63"/>
    </location>
</feature>
<dbReference type="GeneID" id="16836481"/>
<keyword evidence="4 16" id="KW-0945">Host-virus interaction</keyword>
<dbReference type="InterPro" id="IPR001334">
    <property type="entry name" value="E6"/>
</dbReference>
<evidence type="ECO:0000256" key="16">
    <source>
        <dbReference type="HAMAP-Rule" id="MF_04006"/>
    </source>
</evidence>
<keyword evidence="15 16" id="KW-1119">Modulation of host cell apoptosis by virus</keyword>
<dbReference type="GO" id="GO:0030430">
    <property type="term" value="C:host cell cytoplasm"/>
    <property type="evidence" value="ECO:0007669"/>
    <property type="project" value="UniProtKB-SubCell"/>
</dbReference>
<dbReference type="HAMAP" id="MF_04006">
    <property type="entry name" value="HPV_E6"/>
    <property type="match status" value="1"/>
</dbReference>
<keyword evidence="2 16" id="KW-0244">Early protein</keyword>
<keyword evidence="13 16" id="KW-1035">Host cytoplasm</keyword>
<sequence>MEANLPRSLNEYCDYFKINFFDLRLRCIFCLFYTSLTDLADFHTKKLSIVYRNNSPFVCCIKCARHSARIDREKYTLCSVNCAILDAVVGKPLKEIIIRCCTCFASLDDAEKADACAREQAVLLIRGNWRTECRNCKS</sequence>
<evidence type="ECO:0000256" key="8">
    <source>
        <dbReference type="ARBA" id="ARBA00022833"/>
    </source>
</evidence>
<dbReference type="GO" id="GO:0052170">
    <property type="term" value="P:symbiont-mediated suppression of host innate immune response"/>
    <property type="evidence" value="ECO:0007669"/>
    <property type="project" value="UniProtKB-KW"/>
</dbReference>
<dbReference type="KEGG" id="vg:16836481"/>
<dbReference type="GO" id="GO:0003677">
    <property type="term" value="F:DNA binding"/>
    <property type="evidence" value="ECO:0007669"/>
    <property type="project" value="UniProtKB-UniRule"/>
</dbReference>
<dbReference type="Pfam" id="PF00518">
    <property type="entry name" value="E6"/>
    <property type="match status" value="1"/>
</dbReference>
<evidence type="ECO:0000256" key="12">
    <source>
        <dbReference type="ARBA" id="ARBA00023163"/>
    </source>
</evidence>
<dbReference type="GO" id="GO:0042025">
    <property type="term" value="C:host cell nucleus"/>
    <property type="evidence" value="ECO:0007669"/>
    <property type="project" value="UniProtKB-SubCell"/>
</dbReference>
<evidence type="ECO:0000256" key="15">
    <source>
        <dbReference type="ARBA" id="ARBA00023323"/>
    </source>
</evidence>
<keyword evidence="11 16" id="KW-0010">Activator</keyword>
<keyword evidence="12 16" id="KW-0804">Transcription</keyword>
<dbReference type="Gene3D" id="3.30.240.40">
    <property type="entry name" value="E6 early regulatory protein"/>
    <property type="match status" value="2"/>
</dbReference>
<evidence type="ECO:0000256" key="1">
    <source>
        <dbReference type="ARBA" id="ARBA00006346"/>
    </source>
</evidence>
<dbReference type="RefSeq" id="YP_008433326.1">
    <property type="nucleotide sequence ID" value="NC_022095.1"/>
</dbReference>
<evidence type="ECO:0000256" key="3">
    <source>
        <dbReference type="ARBA" id="ARBA00022562"/>
    </source>
</evidence>
<keyword evidence="6 16" id="KW-0479">Metal-binding</keyword>
<name>S6FWD1_9PAPI</name>
<dbReference type="Proteomes" id="UP000099010">
    <property type="component" value="Segment"/>
</dbReference>
<evidence type="ECO:0000256" key="7">
    <source>
        <dbReference type="ARBA" id="ARBA00022771"/>
    </source>
</evidence>
<evidence type="ECO:0000256" key="4">
    <source>
        <dbReference type="ARBA" id="ARBA00022581"/>
    </source>
</evidence>